<evidence type="ECO:0000256" key="7">
    <source>
        <dbReference type="ARBA" id="ARBA00022741"/>
    </source>
</evidence>
<evidence type="ECO:0000256" key="1">
    <source>
        <dbReference type="ARBA" id="ARBA00004496"/>
    </source>
</evidence>
<reference evidence="11 12" key="1">
    <citation type="submission" date="2024-11" db="EMBL/GenBank/DDBJ databases">
        <authorList>
            <person name="Mikucki A.G."/>
            <person name="Kahler C.M."/>
        </authorList>
    </citation>
    <scope>NUCLEOTIDE SEQUENCE [LARGE SCALE GENOMIC DNA]</scope>
    <source>
        <strain evidence="11 12">EXNM717</strain>
    </source>
</reference>
<dbReference type="InterPro" id="IPR027417">
    <property type="entry name" value="P-loop_NTPase"/>
</dbReference>
<keyword evidence="12" id="KW-1185">Reference proteome</keyword>
<keyword evidence="6" id="KW-0479">Metal-binding</keyword>
<dbReference type="PANTHER" id="PTHR33540:SF2">
    <property type="entry name" value="TRNA THREONYLCARBAMOYLADENOSINE BIOSYNTHESIS PROTEIN TSAE"/>
    <property type="match status" value="1"/>
</dbReference>
<protein>
    <recommendedName>
        <fullName evidence="3">tRNA threonylcarbamoyladenosine biosynthesis protein TsaE</fullName>
    </recommendedName>
    <alternativeName>
        <fullName evidence="10">t(6)A37 threonylcarbamoyladenosine biosynthesis protein TsaE</fullName>
    </alternativeName>
</protein>
<dbReference type="NCBIfam" id="TIGR00150">
    <property type="entry name" value="T6A_YjeE"/>
    <property type="match status" value="1"/>
</dbReference>
<comment type="subcellular location">
    <subcellularLocation>
        <location evidence="1">Cytoplasm</location>
    </subcellularLocation>
</comment>
<keyword evidence="9" id="KW-0460">Magnesium</keyword>
<evidence type="ECO:0000256" key="4">
    <source>
        <dbReference type="ARBA" id="ARBA00022490"/>
    </source>
</evidence>
<evidence type="ECO:0000256" key="9">
    <source>
        <dbReference type="ARBA" id="ARBA00022842"/>
    </source>
</evidence>
<evidence type="ECO:0000256" key="8">
    <source>
        <dbReference type="ARBA" id="ARBA00022840"/>
    </source>
</evidence>
<dbReference type="SUPFAM" id="SSF52540">
    <property type="entry name" value="P-loop containing nucleoside triphosphate hydrolases"/>
    <property type="match status" value="1"/>
</dbReference>
<keyword evidence="5" id="KW-0819">tRNA processing</keyword>
<dbReference type="Pfam" id="PF02367">
    <property type="entry name" value="TsaE"/>
    <property type="match status" value="1"/>
</dbReference>
<evidence type="ECO:0000256" key="2">
    <source>
        <dbReference type="ARBA" id="ARBA00007599"/>
    </source>
</evidence>
<comment type="similarity">
    <text evidence="2">Belongs to the TsaE family.</text>
</comment>
<gene>
    <name evidence="11" type="primary">tsaE</name>
    <name evidence="11" type="ORF">ACI43T_07385</name>
</gene>
<dbReference type="EMBL" id="JBJGEB010000006">
    <property type="protein sequence ID" value="MFK7642319.1"/>
    <property type="molecule type" value="Genomic_DNA"/>
</dbReference>
<evidence type="ECO:0000256" key="5">
    <source>
        <dbReference type="ARBA" id="ARBA00022694"/>
    </source>
</evidence>
<sequence>MDFGAPVSRFLPDEEATLQLGADWAGTLAAPLTVYLQGSLGAGKTTFTRGLLRGLGYAGAVKSPTYTIVESYILPQFALHHFDLYRFASPEEWEDAGLDELFASDCVCLIEWPQQGGGFTPPADITVSLNHTDGGRACTLTAHTANGRKSLEAWLN</sequence>
<evidence type="ECO:0000313" key="11">
    <source>
        <dbReference type="EMBL" id="MFK7642319.1"/>
    </source>
</evidence>
<comment type="caution">
    <text evidence="11">The sequence shown here is derived from an EMBL/GenBank/DDBJ whole genome shotgun (WGS) entry which is preliminary data.</text>
</comment>
<keyword evidence="4" id="KW-0963">Cytoplasm</keyword>
<keyword evidence="7" id="KW-0547">Nucleotide-binding</keyword>
<evidence type="ECO:0000256" key="10">
    <source>
        <dbReference type="ARBA" id="ARBA00032441"/>
    </source>
</evidence>
<dbReference type="PANTHER" id="PTHR33540">
    <property type="entry name" value="TRNA THREONYLCARBAMOYLADENOSINE BIOSYNTHESIS PROTEIN TSAE"/>
    <property type="match status" value="1"/>
</dbReference>
<evidence type="ECO:0000256" key="6">
    <source>
        <dbReference type="ARBA" id="ARBA00022723"/>
    </source>
</evidence>
<dbReference type="Proteomes" id="UP001621964">
    <property type="component" value="Unassembled WGS sequence"/>
</dbReference>
<evidence type="ECO:0000256" key="3">
    <source>
        <dbReference type="ARBA" id="ARBA00019010"/>
    </source>
</evidence>
<proteinExistence type="inferred from homology"/>
<dbReference type="InterPro" id="IPR003442">
    <property type="entry name" value="T6A_TsaE"/>
</dbReference>
<accession>A0ABW8Q457</accession>
<evidence type="ECO:0000313" key="12">
    <source>
        <dbReference type="Proteomes" id="UP001621964"/>
    </source>
</evidence>
<keyword evidence="8" id="KW-0067">ATP-binding</keyword>
<dbReference type="RefSeq" id="WP_009174887.1">
    <property type="nucleotide sequence ID" value="NZ_JBJGEB010000006.1"/>
</dbReference>
<name>A0ABW8Q457_9NEIS</name>
<organism evidence="11 12">
    <name type="scientific">Neisseria oralis</name>
    <dbReference type="NCBI Taxonomy" id="1107316"/>
    <lineage>
        <taxon>Bacteria</taxon>
        <taxon>Pseudomonadati</taxon>
        <taxon>Pseudomonadota</taxon>
        <taxon>Betaproteobacteria</taxon>
        <taxon>Neisseriales</taxon>
        <taxon>Neisseriaceae</taxon>
        <taxon>Neisseria</taxon>
    </lineage>
</organism>
<dbReference type="Gene3D" id="3.40.50.300">
    <property type="entry name" value="P-loop containing nucleotide triphosphate hydrolases"/>
    <property type="match status" value="1"/>
</dbReference>